<name>M7U029_BOTF1</name>
<feature type="domain" description="RRM" evidence="5">
    <location>
        <begin position="176"/>
        <end position="253"/>
    </location>
</feature>
<keyword evidence="1 2" id="KW-0694">RNA-binding</keyword>
<dbReference type="PANTHER" id="PTHR23236:SF12">
    <property type="entry name" value="EUKARYOTIC INITIATION FACTOR 4B-RELATED"/>
    <property type="match status" value="1"/>
</dbReference>
<organism evidence="6 7">
    <name type="scientific">Botryotinia fuckeliana (strain BcDW1)</name>
    <name type="common">Noble rot fungus</name>
    <name type="synonym">Botrytis cinerea</name>
    <dbReference type="NCBI Taxonomy" id="1290391"/>
    <lineage>
        <taxon>Eukaryota</taxon>
        <taxon>Fungi</taxon>
        <taxon>Dikarya</taxon>
        <taxon>Ascomycota</taxon>
        <taxon>Pezizomycotina</taxon>
        <taxon>Leotiomycetes</taxon>
        <taxon>Helotiales</taxon>
        <taxon>Sclerotiniaceae</taxon>
        <taxon>Botrytis</taxon>
    </lineage>
</organism>
<dbReference type="PROSITE" id="PS50102">
    <property type="entry name" value="RRM"/>
    <property type="match status" value="1"/>
</dbReference>
<dbReference type="InterPro" id="IPR012677">
    <property type="entry name" value="Nucleotide-bd_a/b_plait_sf"/>
</dbReference>
<dbReference type="SUPFAM" id="SSF54928">
    <property type="entry name" value="RNA-binding domain, RBD"/>
    <property type="match status" value="1"/>
</dbReference>
<sequence length="304" mass="33694">MQQETPAVVPAPSFLWIGPDYEGGTASSNSEGWQSKRFVNNLNQPQPQPQYIYFSLCNLCILYPLTIWKFGSATFYFLPTSSLRPCSGIHLLKYLTTFYKCSSAISSQQIMADTEPKLQDQVMAGEDDNNDEEEISAMKRRVAEMEEEAAKLREMQATLDQQSTDLREDKEDIDSRSIFVGNVDYSASPEDIQAHFQSCGSINRVTILLDKFTGHPKGYAYVEFVEPSLVAQALVLNESVFKGRNLKVVPKRTNVPGMQRGRGGRGGGRGRGGFFGGGRGGGYSPRGGYRGGYRGNRGRGFTPY</sequence>
<dbReference type="AlphaFoldDB" id="M7U029"/>
<dbReference type="PANTHER" id="PTHR23236">
    <property type="entry name" value="EUKARYOTIC TRANSLATION INITIATION FACTOR 4B/4H"/>
    <property type="match status" value="1"/>
</dbReference>
<dbReference type="EMBL" id="KB707755">
    <property type="protein sequence ID" value="EMR89231.1"/>
    <property type="molecule type" value="Genomic_DNA"/>
</dbReference>
<protein>
    <submittedName>
        <fullName evidence="6">Putative polyadenylate-binding protein 2 protein</fullName>
    </submittedName>
</protein>
<dbReference type="Pfam" id="PF00076">
    <property type="entry name" value="RRM_1"/>
    <property type="match status" value="1"/>
</dbReference>
<dbReference type="HOGENOM" id="CLU_915247_0_0_1"/>
<evidence type="ECO:0000256" key="3">
    <source>
        <dbReference type="SAM" id="Coils"/>
    </source>
</evidence>
<dbReference type="SMART" id="SM00360">
    <property type="entry name" value="RRM"/>
    <property type="match status" value="1"/>
</dbReference>
<evidence type="ECO:0000256" key="1">
    <source>
        <dbReference type="ARBA" id="ARBA00022884"/>
    </source>
</evidence>
<dbReference type="GO" id="GO:0008143">
    <property type="term" value="F:poly(A) binding"/>
    <property type="evidence" value="ECO:0007669"/>
    <property type="project" value="TreeGrafter"/>
</dbReference>
<dbReference type="InterPro" id="IPR035979">
    <property type="entry name" value="RBD_domain_sf"/>
</dbReference>
<feature type="region of interest" description="Disordered" evidence="4">
    <location>
        <begin position="253"/>
        <end position="304"/>
    </location>
</feature>
<evidence type="ECO:0000313" key="7">
    <source>
        <dbReference type="Proteomes" id="UP000012045"/>
    </source>
</evidence>
<reference evidence="7" key="1">
    <citation type="journal article" date="2013" name="Genome Announc.">
        <title>Draft genome sequence of Botrytis cinerea BcDW1, inoculum for noble rot of grape berries.</title>
        <authorList>
            <person name="Blanco-Ulate B."/>
            <person name="Allen G."/>
            <person name="Powell A.L."/>
            <person name="Cantu D."/>
        </authorList>
    </citation>
    <scope>NUCLEOTIDE SEQUENCE [LARGE SCALE GENOMIC DNA]</scope>
    <source>
        <strain evidence="7">BcDW1</strain>
    </source>
</reference>
<feature type="compositionally biased region" description="Gly residues" evidence="4">
    <location>
        <begin position="260"/>
        <end position="295"/>
    </location>
</feature>
<proteinExistence type="predicted"/>
<keyword evidence="3" id="KW-0175">Coiled coil</keyword>
<evidence type="ECO:0000313" key="6">
    <source>
        <dbReference type="EMBL" id="EMR89231.1"/>
    </source>
</evidence>
<dbReference type="InterPro" id="IPR000504">
    <property type="entry name" value="RRM_dom"/>
</dbReference>
<dbReference type="GO" id="GO:0005737">
    <property type="term" value="C:cytoplasm"/>
    <property type="evidence" value="ECO:0007669"/>
    <property type="project" value="TreeGrafter"/>
</dbReference>
<dbReference type="Proteomes" id="UP000012045">
    <property type="component" value="Unassembled WGS sequence"/>
</dbReference>
<evidence type="ECO:0000259" key="5">
    <source>
        <dbReference type="PROSITE" id="PS50102"/>
    </source>
</evidence>
<evidence type="ECO:0000256" key="2">
    <source>
        <dbReference type="PROSITE-ProRule" id="PRU00176"/>
    </source>
</evidence>
<dbReference type="STRING" id="1290391.M7U029"/>
<dbReference type="Gene3D" id="3.30.70.330">
    <property type="match status" value="1"/>
</dbReference>
<accession>M7U029</accession>
<evidence type="ECO:0000256" key="4">
    <source>
        <dbReference type="SAM" id="MobiDB-lite"/>
    </source>
</evidence>
<dbReference type="CDD" id="cd12306">
    <property type="entry name" value="RRM_II_PABPs"/>
    <property type="match status" value="1"/>
</dbReference>
<dbReference type="OrthoDB" id="4726at2759"/>
<gene>
    <name evidence="6" type="ORF">BcDW1_2102</name>
</gene>
<feature type="coiled-coil region" evidence="3">
    <location>
        <begin position="128"/>
        <end position="172"/>
    </location>
</feature>